<feature type="signal peptide" evidence="2">
    <location>
        <begin position="1"/>
        <end position="22"/>
    </location>
</feature>
<evidence type="ECO:0000256" key="2">
    <source>
        <dbReference type="SAM" id="SignalP"/>
    </source>
</evidence>
<dbReference type="Pfam" id="PF14262">
    <property type="entry name" value="Cthe_2159"/>
    <property type="match status" value="1"/>
</dbReference>
<dbReference type="PATRIC" id="fig|1216932.3.peg.83"/>
<accession>W6RRR9</accession>
<feature type="region of interest" description="Disordered" evidence="1">
    <location>
        <begin position="418"/>
        <end position="437"/>
    </location>
</feature>
<evidence type="ECO:0008006" key="5">
    <source>
        <dbReference type="Google" id="ProtNLM"/>
    </source>
</evidence>
<keyword evidence="2" id="KW-0732">Signal</keyword>
<keyword evidence="4" id="KW-1185">Reference proteome</keyword>
<dbReference type="Proteomes" id="UP000019426">
    <property type="component" value="Chromosome M2/40_rep1"/>
</dbReference>
<dbReference type="eggNOG" id="ENOG502Z8AD">
    <property type="taxonomic scope" value="Bacteria"/>
</dbReference>
<dbReference type="PROSITE" id="PS51257">
    <property type="entry name" value="PROKAR_LIPOPROTEIN"/>
    <property type="match status" value="1"/>
</dbReference>
<dbReference type="OrthoDB" id="9812829at2"/>
<gene>
    <name evidence="3" type="ORF">CM240_0097</name>
</gene>
<sequence>MKRKFLSILIVIMLAVSISACSKNSDSTSGNDNIVTTVDTSSDVVIDKDSVDTFINFNNNSINVEGDGTTVDGSTVTINSGGTYCLQGTLDDGQVIVNSADEENVYLLLAETNITCSDNAPIYVVKAKNTILTLAEGSVNYITDGTEYKLEDANSNEPNAAIYSKDDLTINGKGSLIVNGNYNNGITSKDDLKITGGNITVNATHDGIRGKDSVKIKDGTIIVNAKGDGIKANNSTDSEKGYVLMENGTVEITADEDGIQAEGDGIDANGSVYIKDGVVIVNGPEDNGNGALDYDGTFEISGGTLIAAGSTGMAQSPSTTSSQGAINVMLPSQTEDTIVSVQSESGNEIVTFKPSKKYQSVIVSTPDIKNGSKYIVSYGGSTSSDNKDGLYTNGSYSGGTQLSSFTLSSNVMTVSKNGASVGGNGMNGGGMPQGGRR</sequence>
<dbReference type="KEGG" id="clt:CM240_0097"/>
<organism evidence="3 4">
    <name type="scientific">Clostridium bornimense</name>
    <dbReference type="NCBI Taxonomy" id="1216932"/>
    <lineage>
        <taxon>Bacteria</taxon>
        <taxon>Bacillati</taxon>
        <taxon>Bacillota</taxon>
        <taxon>Clostridia</taxon>
        <taxon>Eubacteriales</taxon>
        <taxon>Clostridiaceae</taxon>
        <taxon>Clostridium</taxon>
    </lineage>
</organism>
<evidence type="ECO:0000313" key="4">
    <source>
        <dbReference type="Proteomes" id="UP000019426"/>
    </source>
</evidence>
<proteinExistence type="predicted"/>
<protein>
    <recommendedName>
        <fullName evidence="5">Dockerin type 1</fullName>
    </recommendedName>
</protein>
<feature type="chain" id="PRO_5038892699" description="Dockerin type 1" evidence="2">
    <location>
        <begin position="23"/>
        <end position="437"/>
    </location>
</feature>
<evidence type="ECO:0000256" key="1">
    <source>
        <dbReference type="SAM" id="MobiDB-lite"/>
    </source>
</evidence>
<dbReference type="AlphaFoldDB" id="W6RRR9"/>
<dbReference type="RefSeq" id="WP_044035750.1">
    <property type="nucleotide sequence ID" value="NZ_HG917868.1"/>
</dbReference>
<dbReference type="HOGENOM" id="CLU_021406_1_0_9"/>
<evidence type="ECO:0000313" key="3">
    <source>
        <dbReference type="EMBL" id="CDM67276.1"/>
    </source>
</evidence>
<reference evidence="3 4" key="1">
    <citation type="submission" date="2013-11" db="EMBL/GenBank/DDBJ databases">
        <title>Complete genome sequence of Clostridum sp. M2/40.</title>
        <authorList>
            <person name="Wibberg D."/>
            <person name="Puehler A."/>
            <person name="Schlueter A."/>
        </authorList>
    </citation>
    <scope>NUCLEOTIDE SEQUENCE [LARGE SCALE GENOMIC DNA]</scope>
    <source>
        <strain evidence="4">M2/40</strain>
    </source>
</reference>
<feature type="compositionally biased region" description="Gly residues" evidence="1">
    <location>
        <begin position="420"/>
        <end position="437"/>
    </location>
</feature>
<name>W6RRR9_9CLOT</name>
<dbReference type="EMBL" id="HG917868">
    <property type="protein sequence ID" value="CDM67276.1"/>
    <property type="molecule type" value="Genomic_DNA"/>
</dbReference>
<dbReference type="STRING" id="1216932.CM240_0097"/>
<dbReference type="InterPro" id="IPR025584">
    <property type="entry name" value="Cthe_2159"/>
</dbReference>